<dbReference type="Pfam" id="PF19327">
    <property type="entry name" value="Ap4A_phos_N"/>
    <property type="match status" value="1"/>
</dbReference>
<feature type="domain" description="ATP adenylyltransferase C-terminal" evidence="2">
    <location>
        <begin position="201"/>
        <end position="302"/>
    </location>
</feature>
<gene>
    <name evidence="4" type="ORF">CVIRNUC_008010</name>
</gene>
<dbReference type="InterPro" id="IPR009163">
    <property type="entry name" value="Ap4A_phos1/2"/>
</dbReference>
<dbReference type="AlphaFoldDB" id="A0AAV1IDM0"/>
<protein>
    <recommendedName>
        <fullName evidence="6">ATP adenylyltransferase</fullName>
    </recommendedName>
</protein>
<evidence type="ECO:0000259" key="2">
    <source>
        <dbReference type="Pfam" id="PF09830"/>
    </source>
</evidence>
<dbReference type="GO" id="GO:0005524">
    <property type="term" value="F:ATP binding"/>
    <property type="evidence" value="ECO:0007669"/>
    <property type="project" value="InterPro"/>
</dbReference>
<name>A0AAV1IDM0_9CHLO</name>
<dbReference type="PANTHER" id="PTHR38420:SF1">
    <property type="entry name" value="PUTATIVE (AFU_ORTHOLOGUE AFUA_5G14690)-RELATED"/>
    <property type="match status" value="1"/>
</dbReference>
<evidence type="ECO:0000259" key="3">
    <source>
        <dbReference type="Pfam" id="PF19327"/>
    </source>
</evidence>
<dbReference type="Gene3D" id="3.30.428.70">
    <property type="match status" value="1"/>
</dbReference>
<accession>A0AAV1IDM0</accession>
<organism evidence="4 5">
    <name type="scientific">Coccomyxa viridis</name>
    <dbReference type="NCBI Taxonomy" id="1274662"/>
    <lineage>
        <taxon>Eukaryota</taxon>
        <taxon>Viridiplantae</taxon>
        <taxon>Chlorophyta</taxon>
        <taxon>core chlorophytes</taxon>
        <taxon>Trebouxiophyceae</taxon>
        <taxon>Trebouxiophyceae incertae sedis</taxon>
        <taxon>Coccomyxaceae</taxon>
        <taxon>Coccomyxa</taxon>
    </lineage>
</organism>
<evidence type="ECO:0008006" key="6">
    <source>
        <dbReference type="Google" id="ProtNLM"/>
    </source>
</evidence>
<comment type="caution">
    <text evidence="4">The sequence shown here is derived from an EMBL/GenBank/DDBJ whole genome shotgun (WGS) entry which is preliminary data.</text>
</comment>
<dbReference type="PANTHER" id="PTHR38420">
    <property type="entry name" value="AP-4-A PHOSPHORYLASE II"/>
    <property type="match status" value="1"/>
</dbReference>
<dbReference type="InterPro" id="IPR045759">
    <property type="entry name" value="Ap4A_phos1/2_N"/>
</dbReference>
<sequence>MIPPTAIQDSPGSFWQDIVGAYERALDAGAAYKTDTNTELYTDPQHGIEFVLRVAAALRDKPKPPKDSSQDSKQRNPFLPYEEALWVRHLSRTHTLLLNKFNVVAHHLICVTREFEQQTEPLNAADLEATWTAMQAFPKGALAYFNCGGEAGASQPHKHTQIVPLPLADSSSCAGSPFEGTVLEACQQAGAQEARAVPLRSLPYQCYAAVLGDSTSGAALAETFRELRAAFQGKVEDSKRVPYNVILTGKFMMVVPRSQESWGPVSVNSMGFAGSLFVRSQAELDYIKEEGAMTVLSMVGLPWS</sequence>
<dbReference type="PIRSF" id="PIRSF000846">
    <property type="entry name" value="ATP_adenylyltr"/>
    <property type="match status" value="1"/>
</dbReference>
<reference evidence="4 5" key="1">
    <citation type="submission" date="2023-10" db="EMBL/GenBank/DDBJ databases">
        <authorList>
            <person name="Maclean D."/>
            <person name="Macfadyen A."/>
        </authorList>
    </citation>
    <scope>NUCLEOTIDE SEQUENCE [LARGE SCALE GENOMIC DNA]</scope>
</reference>
<evidence type="ECO:0000313" key="5">
    <source>
        <dbReference type="Proteomes" id="UP001314263"/>
    </source>
</evidence>
<dbReference type="Proteomes" id="UP001314263">
    <property type="component" value="Unassembled WGS sequence"/>
</dbReference>
<dbReference type="InterPro" id="IPR019200">
    <property type="entry name" value="ATP_adenylylTrfase_C"/>
</dbReference>
<feature type="active site" description="Nucleophile" evidence="1">
    <location>
        <position position="159"/>
    </location>
</feature>
<dbReference type="InterPro" id="IPR043171">
    <property type="entry name" value="Ap4A_phos1/2-like"/>
</dbReference>
<dbReference type="InterPro" id="IPR036265">
    <property type="entry name" value="HIT-like_sf"/>
</dbReference>
<dbReference type="GO" id="GO:0009117">
    <property type="term" value="P:nucleotide metabolic process"/>
    <property type="evidence" value="ECO:0007669"/>
    <property type="project" value="InterPro"/>
</dbReference>
<keyword evidence="5" id="KW-1185">Reference proteome</keyword>
<proteinExistence type="predicted"/>
<dbReference type="Pfam" id="PF09830">
    <property type="entry name" value="ATP_transf"/>
    <property type="match status" value="1"/>
</dbReference>
<dbReference type="SUPFAM" id="SSF54197">
    <property type="entry name" value="HIT-like"/>
    <property type="match status" value="1"/>
</dbReference>
<dbReference type="EMBL" id="CAUYUE010000011">
    <property type="protein sequence ID" value="CAK0784806.1"/>
    <property type="molecule type" value="Genomic_DNA"/>
</dbReference>
<evidence type="ECO:0000256" key="1">
    <source>
        <dbReference type="PIRSR" id="PIRSR000846-1"/>
    </source>
</evidence>
<evidence type="ECO:0000313" key="4">
    <source>
        <dbReference type="EMBL" id="CAK0784806.1"/>
    </source>
</evidence>
<feature type="domain" description="Ap4A phosphorylase 1/2 N-terminal" evidence="3">
    <location>
        <begin position="8"/>
        <end position="171"/>
    </location>
</feature>
<dbReference type="GO" id="GO:0003877">
    <property type="term" value="F:ATP:ADP adenylyltransferase activity"/>
    <property type="evidence" value="ECO:0007669"/>
    <property type="project" value="InterPro"/>
</dbReference>